<comment type="caution">
    <text evidence="2">The sequence shown here is derived from an EMBL/GenBank/DDBJ whole genome shotgun (WGS) entry which is preliminary data.</text>
</comment>
<accession>A0AAV7GXZ7</accession>
<dbReference type="Proteomes" id="UP000775213">
    <property type="component" value="Unassembled WGS sequence"/>
</dbReference>
<name>A0AAV7GXZ7_DENCH</name>
<evidence type="ECO:0000313" key="3">
    <source>
        <dbReference type="Proteomes" id="UP000775213"/>
    </source>
</evidence>
<keyword evidence="3" id="KW-1185">Reference proteome</keyword>
<reference evidence="2 3" key="1">
    <citation type="journal article" date="2021" name="Hortic Res">
        <title>Chromosome-scale assembly of the Dendrobium chrysotoxum genome enhances the understanding of orchid evolution.</title>
        <authorList>
            <person name="Zhang Y."/>
            <person name="Zhang G.Q."/>
            <person name="Zhang D."/>
            <person name="Liu X.D."/>
            <person name="Xu X.Y."/>
            <person name="Sun W.H."/>
            <person name="Yu X."/>
            <person name="Zhu X."/>
            <person name="Wang Z.W."/>
            <person name="Zhao X."/>
            <person name="Zhong W.Y."/>
            <person name="Chen H."/>
            <person name="Yin W.L."/>
            <person name="Huang T."/>
            <person name="Niu S.C."/>
            <person name="Liu Z.J."/>
        </authorList>
    </citation>
    <scope>NUCLEOTIDE SEQUENCE [LARGE SCALE GENOMIC DNA]</scope>
    <source>
        <strain evidence="2">Lindl</strain>
    </source>
</reference>
<evidence type="ECO:0000256" key="1">
    <source>
        <dbReference type="SAM" id="MobiDB-lite"/>
    </source>
</evidence>
<gene>
    <name evidence="2" type="ORF">IEQ34_008520</name>
</gene>
<protein>
    <submittedName>
        <fullName evidence="2">Uncharacterized protein</fullName>
    </submittedName>
</protein>
<dbReference type="PANTHER" id="PTHR37182">
    <property type="entry name" value="F24J8.11 PROTEIN"/>
    <property type="match status" value="1"/>
</dbReference>
<sequence>MGLSASSDEASAKRRRLPPPPTEKKDLNVSGVQAKVLASKKRKEEFEEISRLRERGETN</sequence>
<evidence type="ECO:0000313" key="2">
    <source>
        <dbReference type="EMBL" id="KAH0460945.1"/>
    </source>
</evidence>
<organism evidence="2 3">
    <name type="scientific">Dendrobium chrysotoxum</name>
    <name type="common">Orchid</name>
    <dbReference type="NCBI Taxonomy" id="161865"/>
    <lineage>
        <taxon>Eukaryota</taxon>
        <taxon>Viridiplantae</taxon>
        <taxon>Streptophyta</taxon>
        <taxon>Embryophyta</taxon>
        <taxon>Tracheophyta</taxon>
        <taxon>Spermatophyta</taxon>
        <taxon>Magnoliopsida</taxon>
        <taxon>Liliopsida</taxon>
        <taxon>Asparagales</taxon>
        <taxon>Orchidaceae</taxon>
        <taxon>Epidendroideae</taxon>
        <taxon>Malaxideae</taxon>
        <taxon>Dendrobiinae</taxon>
        <taxon>Dendrobium</taxon>
    </lineage>
</organism>
<dbReference type="PANTHER" id="PTHR37182:SF2">
    <property type="entry name" value="F24J8.11 PROTEIN"/>
    <property type="match status" value="1"/>
</dbReference>
<feature type="region of interest" description="Disordered" evidence="1">
    <location>
        <begin position="1"/>
        <end position="59"/>
    </location>
</feature>
<proteinExistence type="predicted"/>
<dbReference type="AlphaFoldDB" id="A0AAV7GXZ7"/>
<dbReference type="EMBL" id="JAGFBR010000009">
    <property type="protein sequence ID" value="KAH0460945.1"/>
    <property type="molecule type" value="Genomic_DNA"/>
</dbReference>
<feature type="compositionally biased region" description="Basic and acidic residues" evidence="1">
    <location>
        <begin position="42"/>
        <end position="59"/>
    </location>
</feature>